<protein>
    <recommendedName>
        <fullName evidence="1">diguanylate cyclase</fullName>
        <ecNumber evidence="1">2.7.7.65</ecNumber>
    </recommendedName>
</protein>
<dbReference type="InterPro" id="IPR029016">
    <property type="entry name" value="GAF-like_dom_sf"/>
</dbReference>
<dbReference type="PROSITE" id="PS50887">
    <property type="entry name" value="GGDEF"/>
    <property type="match status" value="1"/>
</dbReference>
<dbReference type="AlphaFoldDB" id="A0A7X0CEC1"/>
<dbReference type="Gene3D" id="3.30.70.270">
    <property type="match status" value="1"/>
</dbReference>
<feature type="domain" description="GGDEF" evidence="3">
    <location>
        <begin position="233"/>
        <end position="372"/>
    </location>
</feature>
<dbReference type="Gene3D" id="3.30.450.40">
    <property type="match status" value="1"/>
</dbReference>
<evidence type="ECO:0000313" key="5">
    <source>
        <dbReference type="Proteomes" id="UP000540787"/>
    </source>
</evidence>
<dbReference type="Proteomes" id="UP000540787">
    <property type="component" value="Unassembled WGS sequence"/>
</dbReference>
<dbReference type="NCBIfam" id="TIGR00254">
    <property type="entry name" value="GGDEF"/>
    <property type="match status" value="1"/>
</dbReference>
<reference evidence="4 5" key="1">
    <citation type="submission" date="2020-08" db="EMBL/GenBank/DDBJ databases">
        <title>The Agave Microbiome: Exploring the role of microbial communities in plant adaptations to desert environments.</title>
        <authorList>
            <person name="Partida-Martinez L.P."/>
        </authorList>
    </citation>
    <scope>NUCLEOTIDE SEQUENCE [LARGE SCALE GENOMIC DNA]</scope>
    <source>
        <strain evidence="4 5">AT3.2</strain>
    </source>
</reference>
<dbReference type="GO" id="GO:1902201">
    <property type="term" value="P:negative regulation of bacterial-type flagellum-dependent cell motility"/>
    <property type="evidence" value="ECO:0007669"/>
    <property type="project" value="TreeGrafter"/>
</dbReference>
<dbReference type="InterPro" id="IPR000160">
    <property type="entry name" value="GGDEF_dom"/>
</dbReference>
<dbReference type="InterPro" id="IPR043128">
    <property type="entry name" value="Rev_trsase/Diguanyl_cyclase"/>
</dbReference>
<dbReference type="InterPro" id="IPR029787">
    <property type="entry name" value="Nucleotide_cyclase"/>
</dbReference>
<dbReference type="InterPro" id="IPR007435">
    <property type="entry name" value="DUF484"/>
</dbReference>
<dbReference type="InterPro" id="IPR050469">
    <property type="entry name" value="Diguanylate_Cyclase"/>
</dbReference>
<evidence type="ECO:0000256" key="2">
    <source>
        <dbReference type="ARBA" id="ARBA00034247"/>
    </source>
</evidence>
<dbReference type="SMART" id="SM00267">
    <property type="entry name" value="GGDEF"/>
    <property type="match status" value="1"/>
</dbReference>
<dbReference type="RefSeq" id="WP_183554145.1">
    <property type="nucleotide sequence ID" value="NZ_JACHBX010000002.1"/>
</dbReference>
<accession>A0A7X0CEC1</accession>
<gene>
    <name evidence="4" type="ORF">HD842_002120</name>
</gene>
<dbReference type="SUPFAM" id="SSF55781">
    <property type="entry name" value="GAF domain-like"/>
    <property type="match status" value="1"/>
</dbReference>
<organism evidence="4 5">
    <name type="scientific">Massilia aurea</name>
    <dbReference type="NCBI Taxonomy" id="373040"/>
    <lineage>
        <taxon>Bacteria</taxon>
        <taxon>Pseudomonadati</taxon>
        <taxon>Pseudomonadota</taxon>
        <taxon>Betaproteobacteria</taxon>
        <taxon>Burkholderiales</taxon>
        <taxon>Oxalobacteraceae</taxon>
        <taxon>Telluria group</taxon>
        <taxon>Massilia</taxon>
    </lineage>
</organism>
<keyword evidence="5" id="KW-1185">Reference proteome</keyword>
<evidence type="ECO:0000313" key="4">
    <source>
        <dbReference type="EMBL" id="MBB6133978.1"/>
    </source>
</evidence>
<dbReference type="GO" id="GO:0005886">
    <property type="term" value="C:plasma membrane"/>
    <property type="evidence" value="ECO:0007669"/>
    <property type="project" value="TreeGrafter"/>
</dbReference>
<dbReference type="EC" id="2.7.7.65" evidence="1"/>
<dbReference type="CDD" id="cd01949">
    <property type="entry name" value="GGDEF"/>
    <property type="match status" value="1"/>
</dbReference>
<dbReference type="EMBL" id="JACHBX010000002">
    <property type="protein sequence ID" value="MBB6133978.1"/>
    <property type="molecule type" value="Genomic_DNA"/>
</dbReference>
<dbReference type="PANTHER" id="PTHR45138">
    <property type="entry name" value="REGULATORY COMPONENTS OF SENSORY TRANSDUCTION SYSTEM"/>
    <property type="match status" value="1"/>
</dbReference>
<dbReference type="Pfam" id="PF00990">
    <property type="entry name" value="GGDEF"/>
    <property type="match status" value="1"/>
</dbReference>
<comment type="catalytic activity">
    <reaction evidence="2">
        <text>2 GTP = 3',3'-c-di-GMP + 2 diphosphate</text>
        <dbReference type="Rhea" id="RHEA:24898"/>
        <dbReference type="ChEBI" id="CHEBI:33019"/>
        <dbReference type="ChEBI" id="CHEBI:37565"/>
        <dbReference type="ChEBI" id="CHEBI:58805"/>
        <dbReference type="EC" id="2.7.7.65"/>
    </reaction>
</comment>
<dbReference type="GO" id="GO:0052621">
    <property type="term" value="F:diguanylate cyclase activity"/>
    <property type="evidence" value="ECO:0007669"/>
    <property type="project" value="UniProtKB-EC"/>
</dbReference>
<dbReference type="GO" id="GO:0043709">
    <property type="term" value="P:cell adhesion involved in single-species biofilm formation"/>
    <property type="evidence" value="ECO:0007669"/>
    <property type="project" value="TreeGrafter"/>
</dbReference>
<sequence>MHEPGISSRELMAENETLRARMAYLLEQAERNHEIMCRHQAFDLQIVGASSFPDLVGTIFSTLPVISDLDIVTLSLIDQNADIYTVMHRLGVDFETLPNLMFCEHAVELGFDMAPERQPRPTLGPYAPGRHRAMFPQPPADLRSVALVPLLRNKRLIGSLNLGSVDASRFTPALGTDFVEHMGSIIAICLENVISNEMLKYIGLTDSLTGAYNRRYMDRRLAEEIARARRQGYRLSCMYIDIDHFKRVNDTVGHQGGDDVLREVCTRIKAELRMSDTLCRFGGEEFVVLLIDADLENASIVANRIRTSVAGLPVDLSTGEQVAVTVSIGVAALTDFERDHAIEGVAQELIASADAALYQAKAAGRNQVVTAA</sequence>
<comment type="caution">
    <text evidence="4">The sequence shown here is derived from an EMBL/GenBank/DDBJ whole genome shotgun (WGS) entry which is preliminary data.</text>
</comment>
<proteinExistence type="predicted"/>
<evidence type="ECO:0000259" key="3">
    <source>
        <dbReference type="PROSITE" id="PS50887"/>
    </source>
</evidence>
<name>A0A7X0CEC1_9BURK</name>
<dbReference type="PANTHER" id="PTHR45138:SF9">
    <property type="entry name" value="DIGUANYLATE CYCLASE DGCM-RELATED"/>
    <property type="match status" value="1"/>
</dbReference>
<dbReference type="Pfam" id="PF04340">
    <property type="entry name" value="DUF484"/>
    <property type="match status" value="1"/>
</dbReference>
<evidence type="ECO:0000256" key="1">
    <source>
        <dbReference type="ARBA" id="ARBA00012528"/>
    </source>
</evidence>
<dbReference type="SUPFAM" id="SSF55073">
    <property type="entry name" value="Nucleotide cyclase"/>
    <property type="match status" value="1"/>
</dbReference>
<dbReference type="FunFam" id="3.30.70.270:FF:000001">
    <property type="entry name" value="Diguanylate cyclase domain protein"/>
    <property type="match status" value="1"/>
</dbReference>